<evidence type="ECO:0000259" key="2">
    <source>
        <dbReference type="Pfam" id="PF00857"/>
    </source>
</evidence>
<protein>
    <submittedName>
        <fullName evidence="3">Cysteine hydrolase</fullName>
    </submittedName>
</protein>
<dbReference type="Gene3D" id="3.40.50.850">
    <property type="entry name" value="Isochorismatase-like"/>
    <property type="match status" value="1"/>
</dbReference>
<accession>A0ABT0MIR4</accession>
<dbReference type="RefSeq" id="WP_249473407.1">
    <property type="nucleotide sequence ID" value="NZ_JAMBEP010000001.1"/>
</dbReference>
<reference evidence="3 4" key="1">
    <citation type="submission" date="2022-05" db="EMBL/GenBank/DDBJ databases">
        <title>Luteimonas sp. SX5, whole genome shotgun sequencing project.</title>
        <authorList>
            <person name="Zhao G."/>
            <person name="Shen L."/>
        </authorList>
    </citation>
    <scope>NUCLEOTIDE SEQUENCE [LARGE SCALE GENOMIC DNA]</scope>
    <source>
        <strain evidence="3 4">SX5</strain>
    </source>
</reference>
<dbReference type="GO" id="GO:0016787">
    <property type="term" value="F:hydrolase activity"/>
    <property type="evidence" value="ECO:0007669"/>
    <property type="project" value="UniProtKB-KW"/>
</dbReference>
<dbReference type="InterPro" id="IPR000868">
    <property type="entry name" value="Isochorismatase-like_dom"/>
</dbReference>
<comment type="caution">
    <text evidence="3">The sequence shown here is derived from an EMBL/GenBank/DDBJ whole genome shotgun (WGS) entry which is preliminary data.</text>
</comment>
<feature type="domain" description="Isochorismatase-like" evidence="2">
    <location>
        <begin position="5"/>
        <end position="173"/>
    </location>
</feature>
<dbReference type="InterPro" id="IPR036380">
    <property type="entry name" value="Isochorismatase-like_sf"/>
</dbReference>
<dbReference type="PANTHER" id="PTHR43540">
    <property type="entry name" value="PEROXYUREIDOACRYLATE/UREIDOACRYLATE AMIDOHYDROLASE-RELATED"/>
    <property type="match status" value="1"/>
</dbReference>
<dbReference type="Pfam" id="PF00857">
    <property type="entry name" value="Isochorismatase"/>
    <property type="match status" value="1"/>
</dbReference>
<keyword evidence="1 3" id="KW-0378">Hydrolase</keyword>
<dbReference type="InterPro" id="IPR050272">
    <property type="entry name" value="Isochorismatase-like_hydrls"/>
</dbReference>
<sequence>MPHASALLIIDMINPFDFDGAPALMRAALPAAKRIAALKARLKAAGAPTLYVNDNFTRWQSDFRQLVAICSQPDAYGAAIAALLAPEHNDYFVLKPRHSAFFATPLRLLLEQLAVRRLIVTGIAGDSCILATAVDAHMNGFELSVPQDCIASQTPARNKQAIAVMKSALHADVRSARSLRT</sequence>
<gene>
    <name evidence="3" type="ORF">M2650_09030</name>
</gene>
<dbReference type="SUPFAM" id="SSF52499">
    <property type="entry name" value="Isochorismatase-like hydrolases"/>
    <property type="match status" value="1"/>
</dbReference>
<dbReference type="Proteomes" id="UP001431217">
    <property type="component" value="Unassembled WGS sequence"/>
</dbReference>
<evidence type="ECO:0000256" key="1">
    <source>
        <dbReference type="ARBA" id="ARBA00022801"/>
    </source>
</evidence>
<proteinExistence type="predicted"/>
<organism evidence="3 4">
    <name type="scientific">Luteimonas galliterrae</name>
    <dbReference type="NCBI Taxonomy" id="2940486"/>
    <lineage>
        <taxon>Bacteria</taxon>
        <taxon>Pseudomonadati</taxon>
        <taxon>Pseudomonadota</taxon>
        <taxon>Gammaproteobacteria</taxon>
        <taxon>Lysobacterales</taxon>
        <taxon>Lysobacteraceae</taxon>
        <taxon>Luteimonas</taxon>
    </lineage>
</organism>
<evidence type="ECO:0000313" key="3">
    <source>
        <dbReference type="EMBL" id="MCL1634772.1"/>
    </source>
</evidence>
<keyword evidence="4" id="KW-1185">Reference proteome</keyword>
<dbReference type="CDD" id="cd00431">
    <property type="entry name" value="cysteine_hydrolases"/>
    <property type="match status" value="1"/>
</dbReference>
<dbReference type="PANTHER" id="PTHR43540:SF6">
    <property type="entry name" value="ISOCHORISMATASE-LIKE DOMAIN-CONTAINING PROTEIN"/>
    <property type="match status" value="1"/>
</dbReference>
<dbReference type="EMBL" id="JAMBEP010000001">
    <property type="protein sequence ID" value="MCL1634772.1"/>
    <property type="molecule type" value="Genomic_DNA"/>
</dbReference>
<name>A0ABT0MIR4_9GAMM</name>
<evidence type="ECO:0000313" key="4">
    <source>
        <dbReference type="Proteomes" id="UP001431217"/>
    </source>
</evidence>